<reference evidence="5" key="1">
    <citation type="submission" date="2017-10" db="EMBL/GenBank/DDBJ databases">
        <authorList>
            <person name="Frank J."/>
        </authorList>
    </citation>
    <scope>NUCLEOTIDE SEQUENCE [LARGE SCALE GENOMIC DNA]</scope>
</reference>
<dbReference type="EMBL" id="LT934425">
    <property type="protein sequence ID" value="SOH05326.1"/>
    <property type="molecule type" value="Genomic_DNA"/>
</dbReference>
<evidence type="ECO:0008006" key="7">
    <source>
        <dbReference type="Google" id="ProtNLM"/>
    </source>
</evidence>
<dbReference type="EMBL" id="CP049055">
    <property type="protein sequence ID" value="QII13702.1"/>
    <property type="molecule type" value="Genomic_DNA"/>
</dbReference>
<dbReference type="InterPro" id="IPR044909">
    <property type="entry name" value="TM_1086_sf"/>
</dbReference>
<dbReference type="Proteomes" id="UP000501926">
    <property type="component" value="Chromosome"/>
</dbReference>
<dbReference type="OrthoDB" id="596789at2"/>
<proteinExistence type="predicted"/>
<evidence type="ECO:0000313" key="4">
    <source>
        <dbReference type="EMBL" id="SOH05326.1"/>
    </source>
</evidence>
<dbReference type="Pfam" id="PF14505">
    <property type="entry name" value="DUF4438"/>
    <property type="match status" value="1"/>
</dbReference>
<dbReference type="Gene3D" id="4.10.1180.10">
    <property type="entry name" value="tm1086 domain"/>
    <property type="match status" value="1"/>
</dbReference>
<dbReference type="KEGG" id="kst:KSMBR1_2845"/>
<feature type="domain" description="DUF4438" evidence="1">
    <location>
        <begin position="27"/>
        <end position="159"/>
    </location>
</feature>
<name>A0A2C9CI11_KUEST</name>
<dbReference type="Proteomes" id="UP000221734">
    <property type="component" value="Chromosome Kuenenia_stuttgartiensis_MBR1"/>
</dbReference>
<dbReference type="Gene3D" id="2.102.30.10">
    <property type="entry name" value="tm1086 (SG structure) domain"/>
    <property type="match status" value="1"/>
</dbReference>
<reference evidence="4" key="2">
    <citation type="submission" date="2017-10" db="EMBL/GenBank/DDBJ databases">
        <authorList>
            <person name="Banno H."/>
            <person name="Chua N.-H."/>
        </authorList>
    </citation>
    <scope>NUCLEOTIDE SEQUENCE [LARGE SCALE GENOMIC DNA]</scope>
    <source>
        <strain evidence="4">Kuenenia_mbr1_ru-nijmegen</strain>
    </source>
</reference>
<evidence type="ECO:0000313" key="5">
    <source>
        <dbReference type="Proteomes" id="UP000221734"/>
    </source>
</evidence>
<evidence type="ECO:0000259" key="1">
    <source>
        <dbReference type="Pfam" id="PF14505"/>
    </source>
</evidence>
<dbReference type="Pfam" id="PF20999">
    <property type="entry name" value="DUF4438_C"/>
    <property type="match status" value="1"/>
</dbReference>
<sequence>METNGNRLVEISALGEVSSPSGGAKAYSISPEGIPAILPGIGGITYNVKIGDSAIQWEADHVEPCVSIRNKDKEENGALNLLACIGNSAKVVSGDAKGDTGIVTGKHGGIENVLVDFDDKTIEKLVIGDKILIRCIGLGFSFTNCPQIKTINLSPHLLETLPIKYDKTKGVMQIPVTHTIPAAIMGSGLGSQHCYRGDYDIQLFDKQTIEKHNLDTLRLGDIVAIMDADHSYGRIYKTGAITVGVVVHTNCITAGHGPGVTTLFTSAEGKISPYKDKNANIGVYLNIGRFRKSKKRKTN</sequence>
<dbReference type="RefSeq" id="WP_099325921.1">
    <property type="nucleotide sequence ID" value="NZ_CP049055.1"/>
</dbReference>
<organism evidence="4 5">
    <name type="scientific">Kuenenia stuttgartiensis</name>
    <dbReference type="NCBI Taxonomy" id="174633"/>
    <lineage>
        <taxon>Bacteria</taxon>
        <taxon>Pseudomonadati</taxon>
        <taxon>Planctomycetota</taxon>
        <taxon>Candidatus Brocadiia</taxon>
        <taxon>Candidatus Brocadiales</taxon>
        <taxon>Candidatus Brocadiaceae</taxon>
        <taxon>Candidatus Kuenenia</taxon>
    </lineage>
</organism>
<evidence type="ECO:0000259" key="2">
    <source>
        <dbReference type="Pfam" id="PF20999"/>
    </source>
</evidence>
<accession>A0A2C9CI11</accession>
<protein>
    <recommendedName>
        <fullName evidence="7">DUF4438 domain-containing protein</fullName>
    </recommendedName>
</protein>
<dbReference type="AlphaFoldDB" id="A0A2C9CI11"/>
<evidence type="ECO:0000313" key="6">
    <source>
        <dbReference type="Proteomes" id="UP000501926"/>
    </source>
</evidence>
<dbReference type="InterPro" id="IPR029433">
    <property type="entry name" value="DUF4438_N"/>
</dbReference>
<feature type="domain" description="DUF4438" evidence="2">
    <location>
        <begin position="165"/>
        <end position="285"/>
    </location>
</feature>
<dbReference type="Gene3D" id="2.40.10.170">
    <property type="match status" value="1"/>
</dbReference>
<gene>
    <name evidence="3" type="ORF">KsCSTR_43230</name>
    <name evidence="4" type="ORF">KSMBR1_2845</name>
</gene>
<dbReference type="InterPro" id="IPR048399">
    <property type="entry name" value="DUF4438_C"/>
</dbReference>
<evidence type="ECO:0000313" key="3">
    <source>
        <dbReference type="EMBL" id="QII13702.1"/>
    </source>
</evidence>
<dbReference type="InterPro" id="IPR044910">
    <property type="entry name" value="TM_1086_SG_dom"/>
</dbReference>
<reference evidence="3 6" key="3">
    <citation type="submission" date="2020-02" db="EMBL/GenBank/DDBJ databases">
        <title>Newly sequenced genome of strain CSTR1 showed variability in Candidatus Kuenenia stuttgartiensis genomes.</title>
        <authorList>
            <person name="Ding C."/>
            <person name="Adrian L."/>
        </authorList>
    </citation>
    <scope>NUCLEOTIDE SEQUENCE [LARGE SCALE GENOMIC DNA]</scope>
    <source>
        <strain evidence="3 6">CSTR1</strain>
    </source>
</reference>
<keyword evidence="5" id="KW-1185">Reference proteome</keyword>